<comment type="caution">
    <text evidence="1">The sequence shown here is derived from an EMBL/GenBank/DDBJ whole genome shotgun (WGS) entry which is preliminary data.</text>
</comment>
<dbReference type="InterPro" id="IPR021109">
    <property type="entry name" value="Peptidase_aspartic_dom_sf"/>
</dbReference>
<name>A0AAV3PGI2_LITER</name>
<dbReference type="PANTHER" id="PTHR12917">
    <property type="entry name" value="ASPARTYL PROTEASE DDI-RELATED"/>
    <property type="match status" value="1"/>
</dbReference>
<keyword evidence="2" id="KW-1185">Reference proteome</keyword>
<dbReference type="CDD" id="cd00303">
    <property type="entry name" value="retropepsin_like"/>
    <property type="match status" value="1"/>
</dbReference>
<gene>
    <name evidence="1" type="ORF">LIER_08883</name>
</gene>
<proteinExistence type="predicted"/>
<dbReference type="SUPFAM" id="SSF50630">
    <property type="entry name" value="Acid proteases"/>
    <property type="match status" value="1"/>
</dbReference>
<evidence type="ECO:0000313" key="2">
    <source>
        <dbReference type="Proteomes" id="UP001454036"/>
    </source>
</evidence>
<protein>
    <submittedName>
        <fullName evidence="1">Uncharacterized protein</fullName>
    </submittedName>
</protein>
<reference evidence="1 2" key="1">
    <citation type="submission" date="2024-01" db="EMBL/GenBank/DDBJ databases">
        <title>The complete chloroplast genome sequence of Lithospermum erythrorhizon: insights into the phylogenetic relationship among Boraginaceae species and the maternal lineages of purple gromwells.</title>
        <authorList>
            <person name="Okada T."/>
            <person name="Watanabe K."/>
        </authorList>
    </citation>
    <scope>NUCLEOTIDE SEQUENCE [LARGE SCALE GENOMIC DNA]</scope>
</reference>
<dbReference type="Proteomes" id="UP001454036">
    <property type="component" value="Unassembled WGS sequence"/>
</dbReference>
<dbReference type="Pfam" id="PF13975">
    <property type="entry name" value="gag-asp_proteas"/>
    <property type="match status" value="1"/>
</dbReference>
<dbReference type="EMBL" id="BAABME010001470">
    <property type="protein sequence ID" value="GAA0149796.1"/>
    <property type="molecule type" value="Genomic_DNA"/>
</dbReference>
<dbReference type="PANTHER" id="PTHR12917:SF18">
    <property type="entry name" value="DNA DAMAGE-INDUCIBLE PROTEIN 1-LIKE"/>
    <property type="match status" value="1"/>
</dbReference>
<accession>A0AAV3PGI2</accession>
<dbReference type="AlphaFoldDB" id="A0AAV3PGI2"/>
<organism evidence="1 2">
    <name type="scientific">Lithospermum erythrorhizon</name>
    <name type="common">Purple gromwell</name>
    <name type="synonym">Lithospermum officinale var. erythrorhizon</name>
    <dbReference type="NCBI Taxonomy" id="34254"/>
    <lineage>
        <taxon>Eukaryota</taxon>
        <taxon>Viridiplantae</taxon>
        <taxon>Streptophyta</taxon>
        <taxon>Embryophyta</taxon>
        <taxon>Tracheophyta</taxon>
        <taxon>Spermatophyta</taxon>
        <taxon>Magnoliopsida</taxon>
        <taxon>eudicotyledons</taxon>
        <taxon>Gunneridae</taxon>
        <taxon>Pentapetalae</taxon>
        <taxon>asterids</taxon>
        <taxon>lamiids</taxon>
        <taxon>Boraginales</taxon>
        <taxon>Boraginaceae</taxon>
        <taxon>Boraginoideae</taxon>
        <taxon>Lithospermeae</taxon>
        <taxon>Lithospermum</taxon>
    </lineage>
</organism>
<evidence type="ECO:0000313" key="1">
    <source>
        <dbReference type="EMBL" id="GAA0149796.1"/>
    </source>
</evidence>
<dbReference type="Gene3D" id="2.40.70.10">
    <property type="entry name" value="Acid Proteases"/>
    <property type="match status" value="1"/>
</dbReference>
<sequence>MDDLQSWSNIELKRRNVRDVDEAIAVAKDLIELKKEFPKKEKRRGDSSLLKTVEKLDNSPTGALTSSWRGRTIERDKKGHGHSAMGIKRMRVVIMIVGDKNDENQSVICVMEHIGLRSIHKRRRPKSGGLVYVEAKVNGGTTTALVDTSATHNFISLEEARRLRIRYTKETGWIKVVNSAAQPIFGVARGIPIHLGQWSRTIDVMIAPMDDCHMVLGVEFFHQVSSVTFEKNNTMHLHEGATTYKVPLRRDQTGIRRI</sequence>